<gene>
    <name evidence="2" type="ORF">CYR32_03770</name>
</gene>
<feature type="transmembrane region" description="Helical" evidence="1">
    <location>
        <begin position="232"/>
        <end position="250"/>
    </location>
</feature>
<feature type="transmembrane region" description="Helical" evidence="1">
    <location>
        <begin position="343"/>
        <end position="361"/>
    </location>
</feature>
<feature type="transmembrane region" description="Helical" evidence="1">
    <location>
        <begin position="122"/>
        <end position="139"/>
    </location>
</feature>
<comment type="caution">
    <text evidence="2">The sequence shown here is derived from an EMBL/GenBank/DDBJ whole genome shotgun (WGS) entry which is preliminary data.</text>
</comment>
<sequence length="480" mass="54475">MNNININKTNYAIPFLFALTSCIIAYGFELANHTISIDVDVIDNYLHTIDLGRWGHALLKKYIFHEPWVPFFSIAFSLMTVSASSLVASIYLKLNLEESIVFSILFVTFPQMAYQLQFSNQAETVGLALLFCMYSMIFFHKNGLVGKLLFVLINVFVISIYQSLVFLPVTLVSLYSFKRISEGEFKLGGWFKESVMISLLTIISVIIYFVISKQLKSHYQITDVSYFSQLIAWNKMGVADAIISVFKFILYNCYTVTWYGFEFYFLTLGSVLLVTTTSIKFGARALLISLFISFIVILSPFILNILIGSGTPARTLSQMPMVFALTVSAGLMKIKLKPVKIAIILYIALSSCAYINILFYSDKIAEDQTKFLSQQIIFDIYHTYPEKTQSDIPIYFYGKIKVNNPWRQNRADEFGISFYERGESDRIGNYIRNTGIANIIQVSKHSISSKHKRELTSMPSWPATGSIKDVSGTILVKLSD</sequence>
<feature type="transmembrane region" description="Helical" evidence="1">
    <location>
        <begin position="99"/>
        <end position="116"/>
    </location>
</feature>
<evidence type="ECO:0000313" key="2">
    <source>
        <dbReference type="EMBL" id="PLR39349.1"/>
    </source>
</evidence>
<feature type="transmembrane region" description="Helical" evidence="1">
    <location>
        <begin position="256"/>
        <end position="274"/>
    </location>
</feature>
<dbReference type="OrthoDB" id="8612933at2"/>
<feature type="transmembrane region" description="Helical" evidence="1">
    <location>
        <begin position="151"/>
        <end position="175"/>
    </location>
</feature>
<keyword evidence="1" id="KW-0812">Transmembrane</keyword>
<dbReference type="AlphaFoldDB" id="A0A2N5EB55"/>
<keyword evidence="1" id="KW-1133">Transmembrane helix</keyword>
<feature type="transmembrane region" description="Helical" evidence="1">
    <location>
        <begin position="286"/>
        <end position="307"/>
    </location>
</feature>
<feature type="transmembrane region" description="Helical" evidence="1">
    <location>
        <begin position="12"/>
        <end position="28"/>
    </location>
</feature>
<keyword evidence="1" id="KW-0472">Membrane</keyword>
<evidence type="ECO:0000256" key="1">
    <source>
        <dbReference type="SAM" id="Phobius"/>
    </source>
</evidence>
<dbReference type="RefSeq" id="WP_101822718.1">
    <property type="nucleotide sequence ID" value="NZ_PJZH01000002.1"/>
</dbReference>
<dbReference type="InterPro" id="IPR025686">
    <property type="entry name" value="Glucos_trans_II"/>
</dbReference>
<protein>
    <recommendedName>
        <fullName evidence="4">Glucosyl transferase GtrII family protein</fullName>
    </recommendedName>
</protein>
<organism evidence="2 3">
    <name type="scientific">Chimaeribacter coloradensis</name>
    <dbReference type="NCBI Taxonomy" id="2060068"/>
    <lineage>
        <taxon>Bacteria</taxon>
        <taxon>Pseudomonadati</taxon>
        <taxon>Pseudomonadota</taxon>
        <taxon>Gammaproteobacteria</taxon>
        <taxon>Enterobacterales</taxon>
        <taxon>Yersiniaceae</taxon>
        <taxon>Chimaeribacter</taxon>
    </lineage>
</organism>
<keyword evidence="3" id="KW-1185">Reference proteome</keyword>
<proteinExistence type="predicted"/>
<dbReference type="Proteomes" id="UP000234503">
    <property type="component" value="Unassembled WGS sequence"/>
</dbReference>
<feature type="transmembrane region" description="Helical" evidence="1">
    <location>
        <begin position="68"/>
        <end position="92"/>
    </location>
</feature>
<dbReference type="EMBL" id="PJZH01000002">
    <property type="protein sequence ID" value="PLR39349.1"/>
    <property type="molecule type" value="Genomic_DNA"/>
</dbReference>
<feature type="transmembrane region" description="Helical" evidence="1">
    <location>
        <begin position="195"/>
        <end position="211"/>
    </location>
</feature>
<reference evidence="2 3" key="1">
    <citation type="submission" date="2017-12" db="EMBL/GenBank/DDBJ databases">
        <title>Characterization of six clinical isolates of Enterochimera gen. nov., a novel genus of the Yersiniaciae family and the three species Enterochimera arupensis sp. nov., Enterochimera coloradensis sp. nov, and Enterochimera californica sp. nov.</title>
        <authorList>
            <person name="Rossi A."/>
            <person name="Fisher M."/>
        </authorList>
    </citation>
    <scope>NUCLEOTIDE SEQUENCE [LARGE SCALE GENOMIC DNA]</scope>
    <source>
        <strain evidence="3">2016-Iso4</strain>
    </source>
</reference>
<name>A0A2N5EB55_9GAMM</name>
<dbReference type="Pfam" id="PF14264">
    <property type="entry name" value="Glucos_trans_II"/>
    <property type="match status" value="1"/>
</dbReference>
<evidence type="ECO:0008006" key="4">
    <source>
        <dbReference type="Google" id="ProtNLM"/>
    </source>
</evidence>
<accession>A0A2N5EB55</accession>
<evidence type="ECO:0000313" key="3">
    <source>
        <dbReference type="Proteomes" id="UP000234503"/>
    </source>
</evidence>